<sequence length="196" mass="21461">MFGAIVAGRLVQTNLQQIDDTHFVFPLEQPYEINHLTVFLLGTVPFPDGYGASVHFAWPGKEYIPLGVLTNSKPSSIYRLRPHLPPNAPINQPSPPAQLGIEIAPIPQLESIAAQIAAQSEGGGAGKGGEMVKKVEVGKVAEKVVKNLFNYLHSFGGEIKLTPETPIPLSVFQQWYTNFTRKIENDKGAAFLDRED</sequence>
<feature type="domain" description="Hikeshi-like N-terminal" evidence="2">
    <location>
        <begin position="5"/>
        <end position="118"/>
    </location>
</feature>
<accession>A0A1B9GDG3</accession>
<dbReference type="GO" id="GO:0061608">
    <property type="term" value="F:nuclear import signal receptor activity"/>
    <property type="evidence" value="ECO:0007669"/>
    <property type="project" value="TreeGrafter"/>
</dbReference>
<reference evidence="5" key="4">
    <citation type="submission" date="2024-02" db="EMBL/GenBank/DDBJ databases">
        <title>Comparative genomics of Cryptococcus and Kwoniella reveals pathogenesis evolution and contrasting modes of karyotype evolution via chromosome fusion or intercentromeric recombination.</title>
        <authorList>
            <person name="Coelho M.A."/>
            <person name="David-Palma M."/>
            <person name="Shea T."/>
            <person name="Bowers K."/>
            <person name="McGinley-Smith S."/>
            <person name="Mohammad A.W."/>
            <person name="Gnirke A."/>
            <person name="Yurkov A.M."/>
            <person name="Nowrousian M."/>
            <person name="Sun S."/>
            <person name="Cuomo C.A."/>
            <person name="Heitman J."/>
        </authorList>
    </citation>
    <scope>NUCLEOTIDE SEQUENCE</scope>
    <source>
        <strain evidence="5">CBS 10118</strain>
    </source>
</reference>
<dbReference type="PANTHER" id="PTHR12925:SF0">
    <property type="entry name" value="PROTEIN HIKESHI"/>
    <property type="match status" value="1"/>
</dbReference>
<reference evidence="4" key="3">
    <citation type="submission" date="2014-01" db="EMBL/GenBank/DDBJ databases">
        <title>Evolution of pathogenesis and genome organization in the Tremellales.</title>
        <authorList>
            <person name="Cuomo C."/>
            <person name="Litvintseva A."/>
            <person name="Heitman J."/>
            <person name="Chen Y."/>
            <person name="Sun S."/>
            <person name="Springer D."/>
            <person name="Dromer F."/>
            <person name="Young S."/>
            <person name="Zeng Q."/>
            <person name="Chapman S."/>
            <person name="Gujja S."/>
            <person name="Saif S."/>
            <person name="Birren B."/>
        </authorList>
    </citation>
    <scope>NUCLEOTIDE SEQUENCE</scope>
    <source>
        <strain evidence="4">CBS 10118</strain>
    </source>
</reference>
<protein>
    <submittedName>
        <fullName evidence="4">Uncharacterized protein</fullName>
    </submittedName>
</protein>
<evidence type="ECO:0000313" key="4">
    <source>
        <dbReference type="EMBL" id="OCF29059.1"/>
    </source>
</evidence>
<dbReference type="PANTHER" id="PTHR12925">
    <property type="entry name" value="HIKESHI FAMILY MEMBER"/>
    <property type="match status" value="1"/>
</dbReference>
<dbReference type="VEuPathDB" id="FungiDB:I302_00550"/>
<dbReference type="Pfam" id="PF05603">
    <property type="entry name" value="Hikeshi-like_N"/>
    <property type="match status" value="1"/>
</dbReference>
<dbReference type="OrthoDB" id="10248398at2759"/>
<dbReference type="InterPro" id="IPR008493">
    <property type="entry name" value="Hikeshi-like_N"/>
</dbReference>
<keyword evidence="6" id="KW-1185">Reference proteome</keyword>
<dbReference type="Pfam" id="PF21057">
    <property type="entry name" value="Hikeshi-like_C"/>
    <property type="match status" value="1"/>
</dbReference>
<evidence type="ECO:0000256" key="1">
    <source>
        <dbReference type="ARBA" id="ARBA00006623"/>
    </source>
</evidence>
<reference evidence="4" key="1">
    <citation type="submission" date="2013-07" db="EMBL/GenBank/DDBJ databases">
        <title>The Genome Sequence of Cryptococcus bestiolae CBS10118.</title>
        <authorList>
            <consortium name="The Broad Institute Genome Sequencing Platform"/>
            <person name="Cuomo C."/>
            <person name="Litvintseva A."/>
            <person name="Chen Y."/>
            <person name="Heitman J."/>
            <person name="Sun S."/>
            <person name="Springer D."/>
            <person name="Dromer F."/>
            <person name="Young S.K."/>
            <person name="Zeng Q."/>
            <person name="Gargeya S."/>
            <person name="Fitzgerald M."/>
            <person name="Abouelleil A."/>
            <person name="Alvarado L."/>
            <person name="Berlin A.M."/>
            <person name="Chapman S.B."/>
            <person name="Dewar J."/>
            <person name="Goldberg J."/>
            <person name="Griggs A."/>
            <person name="Gujja S."/>
            <person name="Hansen M."/>
            <person name="Howarth C."/>
            <person name="Imamovic A."/>
            <person name="Larimer J."/>
            <person name="McCowan C."/>
            <person name="Murphy C."/>
            <person name="Pearson M."/>
            <person name="Priest M."/>
            <person name="Roberts A."/>
            <person name="Saif S."/>
            <person name="Shea T."/>
            <person name="Sykes S."/>
            <person name="Wortman J."/>
            <person name="Nusbaum C."/>
            <person name="Birren B."/>
        </authorList>
    </citation>
    <scope>NUCLEOTIDE SEQUENCE [LARGE SCALE GENOMIC DNA]</scope>
    <source>
        <strain evidence="4">CBS 10118</strain>
    </source>
</reference>
<dbReference type="GO" id="GO:0006606">
    <property type="term" value="P:protein import into nucleus"/>
    <property type="evidence" value="ECO:0007669"/>
    <property type="project" value="TreeGrafter"/>
</dbReference>
<feature type="domain" description="Hikeshi-like C-terminal" evidence="3">
    <location>
        <begin position="137"/>
        <end position="193"/>
    </location>
</feature>
<dbReference type="EMBL" id="CP144541">
    <property type="protein sequence ID" value="WVW79901.1"/>
    <property type="molecule type" value="Genomic_DNA"/>
</dbReference>
<evidence type="ECO:0000259" key="2">
    <source>
        <dbReference type="Pfam" id="PF05603"/>
    </source>
</evidence>
<dbReference type="InterPro" id="IPR031318">
    <property type="entry name" value="OPI10"/>
</dbReference>
<comment type="similarity">
    <text evidence="1">Belongs to the OPI10 family.</text>
</comment>
<proteinExistence type="inferred from homology"/>
<dbReference type="KEGG" id="kbi:30204949"/>
<evidence type="ECO:0000259" key="3">
    <source>
        <dbReference type="Pfam" id="PF21057"/>
    </source>
</evidence>
<dbReference type="RefSeq" id="XP_019050129.1">
    <property type="nucleotide sequence ID" value="XM_019187251.1"/>
</dbReference>
<dbReference type="InterPro" id="IPR048364">
    <property type="entry name" value="Hikeshi-like_C"/>
</dbReference>
<dbReference type="EMBL" id="KI894018">
    <property type="protein sequence ID" value="OCF29059.1"/>
    <property type="molecule type" value="Genomic_DNA"/>
</dbReference>
<gene>
    <name evidence="4" type="ORF">I302_00550</name>
    <name evidence="5" type="ORF">I302_101871</name>
</gene>
<dbReference type="GO" id="GO:0005634">
    <property type="term" value="C:nucleus"/>
    <property type="evidence" value="ECO:0007669"/>
    <property type="project" value="TreeGrafter"/>
</dbReference>
<evidence type="ECO:0000313" key="6">
    <source>
        <dbReference type="Proteomes" id="UP000092730"/>
    </source>
</evidence>
<dbReference type="Proteomes" id="UP000092730">
    <property type="component" value="Chromosome 1"/>
</dbReference>
<dbReference type="GO" id="GO:0005829">
    <property type="term" value="C:cytosol"/>
    <property type="evidence" value="ECO:0007669"/>
    <property type="project" value="TreeGrafter"/>
</dbReference>
<evidence type="ECO:0000313" key="5">
    <source>
        <dbReference type="EMBL" id="WVW79901.1"/>
    </source>
</evidence>
<reference evidence="5" key="2">
    <citation type="submission" date="2013-07" db="EMBL/GenBank/DDBJ databases">
        <authorList>
            <consortium name="The Broad Institute Genome Sequencing Platform"/>
            <person name="Cuomo C."/>
            <person name="Litvintseva A."/>
            <person name="Chen Y."/>
            <person name="Heitman J."/>
            <person name="Sun S."/>
            <person name="Springer D."/>
            <person name="Dromer F."/>
            <person name="Young S.K."/>
            <person name="Zeng Q."/>
            <person name="Gargeya S."/>
            <person name="Fitzgerald M."/>
            <person name="Abouelleil A."/>
            <person name="Alvarado L."/>
            <person name="Berlin A.M."/>
            <person name="Chapman S.B."/>
            <person name="Dewar J."/>
            <person name="Goldberg J."/>
            <person name="Griggs A."/>
            <person name="Gujja S."/>
            <person name="Hansen M."/>
            <person name="Howarth C."/>
            <person name="Imamovic A."/>
            <person name="Larimer J."/>
            <person name="McCowan C."/>
            <person name="Murphy C."/>
            <person name="Pearson M."/>
            <person name="Priest M."/>
            <person name="Roberts A."/>
            <person name="Saif S."/>
            <person name="Shea T."/>
            <person name="Sykes S."/>
            <person name="Wortman J."/>
            <person name="Nusbaum C."/>
            <person name="Birren B."/>
        </authorList>
    </citation>
    <scope>NUCLEOTIDE SEQUENCE</scope>
    <source>
        <strain evidence="5">CBS 10118</strain>
    </source>
</reference>
<name>A0A1B9GDG3_9TREE</name>
<dbReference type="AlphaFoldDB" id="A0A1B9GDG3"/>
<organism evidence="4">
    <name type="scientific">Kwoniella bestiolae CBS 10118</name>
    <dbReference type="NCBI Taxonomy" id="1296100"/>
    <lineage>
        <taxon>Eukaryota</taxon>
        <taxon>Fungi</taxon>
        <taxon>Dikarya</taxon>
        <taxon>Basidiomycota</taxon>
        <taxon>Agaricomycotina</taxon>
        <taxon>Tremellomycetes</taxon>
        <taxon>Tremellales</taxon>
        <taxon>Cryptococcaceae</taxon>
        <taxon>Kwoniella</taxon>
    </lineage>
</organism>
<dbReference type="GeneID" id="30204949"/>
<dbReference type="STRING" id="1296100.A0A1B9GDG3"/>